<organism evidence="2 3">
    <name type="scientific">Streptomyces filamentosus NRRL 15998</name>
    <dbReference type="NCBI Taxonomy" id="457431"/>
    <lineage>
        <taxon>Bacteria</taxon>
        <taxon>Bacillati</taxon>
        <taxon>Actinomycetota</taxon>
        <taxon>Actinomycetes</taxon>
        <taxon>Kitasatosporales</taxon>
        <taxon>Streptomycetaceae</taxon>
        <taxon>Streptomyces</taxon>
    </lineage>
</organism>
<evidence type="ECO:0000313" key="2">
    <source>
        <dbReference type="EMBL" id="EFE75049.2"/>
    </source>
</evidence>
<dbReference type="AlphaFoldDB" id="D6AHQ6"/>
<reference evidence="3" key="1">
    <citation type="submission" date="2008-10" db="EMBL/GenBank/DDBJ databases">
        <authorList>
            <person name="Molnar K."/>
        </authorList>
    </citation>
    <scope>NUCLEOTIDE SEQUENCE [LARGE SCALE GENOMIC DNA]</scope>
    <source>
        <strain evidence="3">NRRL 15998</strain>
    </source>
</reference>
<accession>D6AHQ6</accession>
<name>D6AHQ6_STRFL</name>
<evidence type="ECO:0000313" key="3">
    <source>
        <dbReference type="Proteomes" id="UP000003986"/>
    </source>
</evidence>
<sequence>MTPSSETKAVLIRVRISSPGCVVVGPVRGSASLLTLTDVLTACQTKTHRSHGVEPRRPARSEGAGRKGATASRPRPVASLSMTEATELDRLTALFRALGADGDARDWAESEAEEGLPQLARYRLLRTVWQDVDAWGTAAPQWVAAYRTDGAAADAVDRALAAGLTPEDLGALAREVARETAFGVLFALADPADGSLPAEVEAQLPGWRLAELNAAGAPTGRHLDALHEDFAELEPKGTAL</sequence>
<evidence type="ECO:0000256" key="1">
    <source>
        <dbReference type="SAM" id="MobiDB-lite"/>
    </source>
</evidence>
<protein>
    <submittedName>
        <fullName evidence="2">Predicted protein</fullName>
    </submittedName>
</protein>
<proteinExistence type="predicted"/>
<reference evidence="3" key="2">
    <citation type="submission" date="2008-12" db="EMBL/GenBank/DDBJ databases">
        <title>Annotation of Streptomyces roseosporus strain NRRL 15998.</title>
        <authorList>
            <consortium name="The Broad Institute Genome Sequencing Platform"/>
            <consortium name="Broad Institute Microbial Sequencing Center"/>
            <person name="Fischbach M."/>
            <person name="Ward D."/>
            <person name="Young S."/>
            <person name="Kodira C.D."/>
            <person name="Zeng Q."/>
            <person name="Koehrsen M."/>
            <person name="Godfrey P."/>
            <person name="Alvarado L."/>
            <person name="Berlin A.M."/>
            <person name="Borenstein D."/>
            <person name="Chen Z."/>
            <person name="Engels R."/>
            <person name="Freedman E."/>
            <person name="Gellesch M."/>
            <person name="Goldberg J."/>
            <person name="Griggs A."/>
            <person name="Gujja S."/>
            <person name="Heiman D.I."/>
            <person name="Hepburn T.A."/>
            <person name="Howarth C."/>
            <person name="Jen D."/>
            <person name="Larson L."/>
            <person name="Lewis B."/>
            <person name="Mehta T."/>
            <person name="Park D."/>
            <person name="Pearson M."/>
            <person name="Roberts A."/>
            <person name="Saif S."/>
            <person name="Shea T.D."/>
            <person name="Shenoy N."/>
            <person name="Sisk P."/>
            <person name="Stolte C."/>
            <person name="Sykes S.N."/>
            <person name="Walk T."/>
            <person name="White J."/>
            <person name="Yandava C."/>
            <person name="Straight P."/>
            <person name="Clardy J."/>
            <person name="Hung D."/>
            <person name="Kolter R."/>
            <person name="Mekalanos J."/>
            <person name="Walker S."/>
            <person name="Walsh C.T."/>
            <person name="Wieland B.L.C."/>
            <person name="Ilzarbe M."/>
            <person name="Galagan J."/>
            <person name="Nusbaum C."/>
            <person name="Birren B."/>
        </authorList>
    </citation>
    <scope>NUCLEOTIDE SEQUENCE [LARGE SCALE GENOMIC DNA]</scope>
    <source>
        <strain evidence="3">NRRL 15998</strain>
    </source>
</reference>
<gene>
    <name evidence="2" type="ORF">SSGG_02414</name>
</gene>
<dbReference type="Proteomes" id="UP000003986">
    <property type="component" value="Unassembled WGS sequence"/>
</dbReference>
<dbReference type="EMBL" id="DS999644">
    <property type="protein sequence ID" value="EFE75049.2"/>
    <property type="molecule type" value="Genomic_DNA"/>
</dbReference>
<feature type="region of interest" description="Disordered" evidence="1">
    <location>
        <begin position="45"/>
        <end position="77"/>
    </location>
</feature>
<feature type="compositionally biased region" description="Basic and acidic residues" evidence="1">
    <location>
        <begin position="51"/>
        <end position="65"/>
    </location>
</feature>